<dbReference type="SUPFAM" id="SSF51569">
    <property type="entry name" value="Aldolase"/>
    <property type="match status" value="1"/>
</dbReference>
<dbReference type="EMBL" id="CP036268">
    <property type="protein sequence ID" value="QDT39269.1"/>
    <property type="molecule type" value="Genomic_DNA"/>
</dbReference>
<dbReference type="AlphaFoldDB" id="A0A517R5Y3"/>
<dbReference type="Pfam" id="PF01081">
    <property type="entry name" value="Aldolase"/>
    <property type="match status" value="1"/>
</dbReference>
<comment type="pathway">
    <text evidence="1">Carbohydrate acid metabolism.</text>
</comment>
<keyword evidence="5" id="KW-0119">Carbohydrate metabolism</keyword>
<dbReference type="PANTHER" id="PTHR30246:SF1">
    <property type="entry name" value="2-DEHYDRO-3-DEOXY-6-PHOSPHOGALACTONATE ALDOLASE-RELATED"/>
    <property type="match status" value="1"/>
</dbReference>
<dbReference type="KEGG" id="svp:Pan189_36730"/>
<keyword evidence="4" id="KW-0456">Lyase</keyword>
<dbReference type="GO" id="GO:0016829">
    <property type="term" value="F:lyase activity"/>
    <property type="evidence" value="ECO:0007669"/>
    <property type="project" value="UniProtKB-KW"/>
</dbReference>
<organism evidence="6 7">
    <name type="scientific">Stratiformator vulcanicus</name>
    <dbReference type="NCBI Taxonomy" id="2527980"/>
    <lineage>
        <taxon>Bacteria</taxon>
        <taxon>Pseudomonadati</taxon>
        <taxon>Planctomycetota</taxon>
        <taxon>Planctomycetia</taxon>
        <taxon>Planctomycetales</taxon>
        <taxon>Planctomycetaceae</taxon>
        <taxon>Stratiformator</taxon>
    </lineage>
</organism>
<dbReference type="Proteomes" id="UP000317318">
    <property type="component" value="Chromosome"/>
</dbReference>
<dbReference type="PANTHER" id="PTHR30246">
    <property type="entry name" value="2-KETO-3-DEOXY-6-PHOSPHOGLUCONATE ALDOLASE"/>
    <property type="match status" value="1"/>
</dbReference>
<dbReference type="InterPro" id="IPR000887">
    <property type="entry name" value="Aldlse_KDPG_KHG"/>
</dbReference>
<dbReference type="RefSeq" id="WP_145365419.1">
    <property type="nucleotide sequence ID" value="NZ_CP036268.1"/>
</dbReference>
<name>A0A517R5Y3_9PLAN</name>
<sequence length="221" mass="23265">MPTPRAEVVRQIEETGVIAVIRGDNPQQAVDVCKALRDGGVIAWEIAMTTPRALRAIEQAADEFGDTGLVGVGTVLDSETAVASVHAGAEFVFAPTVNPAVIEAAHRYDKAVVPGALTPTEIATAWAAGADLVKVFPANHFGPKYFKDVRGPLPHVRLTPTGGVNLDTAAEWINAGAAALGVGSSLVKKDWMRSGDWKAITTEAAKYIKAVITAREATNEK</sequence>
<evidence type="ECO:0000256" key="1">
    <source>
        <dbReference type="ARBA" id="ARBA00004761"/>
    </source>
</evidence>
<evidence type="ECO:0000256" key="3">
    <source>
        <dbReference type="ARBA" id="ARBA00011233"/>
    </source>
</evidence>
<evidence type="ECO:0000256" key="4">
    <source>
        <dbReference type="ARBA" id="ARBA00023239"/>
    </source>
</evidence>
<accession>A0A517R5Y3</accession>
<gene>
    <name evidence="6" type="primary">kdgA</name>
    <name evidence="6" type="ORF">Pan189_36730</name>
</gene>
<proteinExistence type="inferred from homology"/>
<evidence type="ECO:0000313" key="6">
    <source>
        <dbReference type="EMBL" id="QDT39269.1"/>
    </source>
</evidence>
<evidence type="ECO:0000256" key="2">
    <source>
        <dbReference type="ARBA" id="ARBA00006906"/>
    </source>
</evidence>
<dbReference type="Gene3D" id="3.20.20.70">
    <property type="entry name" value="Aldolase class I"/>
    <property type="match status" value="1"/>
</dbReference>
<dbReference type="InterPro" id="IPR013785">
    <property type="entry name" value="Aldolase_TIM"/>
</dbReference>
<evidence type="ECO:0000256" key="5">
    <source>
        <dbReference type="ARBA" id="ARBA00023277"/>
    </source>
</evidence>
<dbReference type="NCBIfam" id="TIGR01182">
    <property type="entry name" value="eda"/>
    <property type="match status" value="1"/>
</dbReference>
<evidence type="ECO:0000313" key="7">
    <source>
        <dbReference type="Proteomes" id="UP000317318"/>
    </source>
</evidence>
<protein>
    <submittedName>
        <fullName evidence="6">KHG/KDPG aldolase</fullName>
    </submittedName>
</protein>
<dbReference type="OrthoDB" id="9802667at2"/>
<keyword evidence="7" id="KW-1185">Reference proteome</keyword>
<reference evidence="6 7" key="1">
    <citation type="submission" date="2019-02" db="EMBL/GenBank/DDBJ databases">
        <title>Deep-cultivation of Planctomycetes and their phenomic and genomic characterization uncovers novel biology.</title>
        <authorList>
            <person name="Wiegand S."/>
            <person name="Jogler M."/>
            <person name="Boedeker C."/>
            <person name="Pinto D."/>
            <person name="Vollmers J."/>
            <person name="Rivas-Marin E."/>
            <person name="Kohn T."/>
            <person name="Peeters S.H."/>
            <person name="Heuer A."/>
            <person name="Rast P."/>
            <person name="Oberbeckmann S."/>
            <person name="Bunk B."/>
            <person name="Jeske O."/>
            <person name="Meyerdierks A."/>
            <person name="Storesund J.E."/>
            <person name="Kallscheuer N."/>
            <person name="Luecker S."/>
            <person name="Lage O.M."/>
            <person name="Pohl T."/>
            <person name="Merkel B.J."/>
            <person name="Hornburger P."/>
            <person name="Mueller R.-W."/>
            <person name="Bruemmer F."/>
            <person name="Labrenz M."/>
            <person name="Spormann A.M."/>
            <person name="Op den Camp H."/>
            <person name="Overmann J."/>
            <person name="Amann R."/>
            <person name="Jetten M.S.M."/>
            <person name="Mascher T."/>
            <person name="Medema M.H."/>
            <person name="Devos D.P."/>
            <person name="Kaster A.-K."/>
            <person name="Ovreas L."/>
            <person name="Rohde M."/>
            <person name="Galperin M.Y."/>
            <person name="Jogler C."/>
        </authorList>
    </citation>
    <scope>NUCLEOTIDE SEQUENCE [LARGE SCALE GENOMIC DNA]</scope>
    <source>
        <strain evidence="6 7">Pan189</strain>
    </source>
</reference>
<dbReference type="CDD" id="cd00452">
    <property type="entry name" value="KDPG_aldolase"/>
    <property type="match status" value="1"/>
</dbReference>
<comment type="subunit">
    <text evidence="3">Homotrimer.</text>
</comment>
<comment type="similarity">
    <text evidence="2">Belongs to the KHG/KDPG aldolase family.</text>
</comment>